<name>A0A482X610_LAOST</name>
<reference evidence="2 3" key="1">
    <citation type="journal article" date="2017" name="Gigascience">
        <title>Genome sequence of the small brown planthopper, Laodelphax striatellus.</title>
        <authorList>
            <person name="Zhu J."/>
            <person name="Jiang F."/>
            <person name="Wang X."/>
            <person name="Yang P."/>
            <person name="Bao Y."/>
            <person name="Zhao W."/>
            <person name="Wang W."/>
            <person name="Lu H."/>
            <person name="Wang Q."/>
            <person name="Cui N."/>
            <person name="Li J."/>
            <person name="Chen X."/>
            <person name="Luo L."/>
            <person name="Yu J."/>
            <person name="Kang L."/>
            <person name="Cui F."/>
        </authorList>
    </citation>
    <scope>NUCLEOTIDE SEQUENCE [LARGE SCALE GENOMIC DNA]</scope>
    <source>
        <strain evidence="2">Lst14</strain>
    </source>
</reference>
<dbReference type="OrthoDB" id="10287503at2759"/>
<dbReference type="InterPro" id="IPR010009">
    <property type="entry name" value="ApoLp-III"/>
</dbReference>
<dbReference type="EMBL" id="QKKF02016947">
    <property type="protein sequence ID" value="RZF41204.1"/>
    <property type="molecule type" value="Genomic_DNA"/>
</dbReference>
<sequence>MANYCTVFVLLVAAFGTARCEEAAAAPQSFDELVTKAQNTIKDMNKHVTEMLGLPEKSPENVNEIMKNISQSIRTNLDEFIQKASTAAKAPDSPLASVIAKLNETAAGLTTPQMQEKTKHLGETITSSFNSIVTEFGKVAKEINKEAQPDSELGKFAKKTLEDTVAAAKNFEKKMHQAIGPHEGHDHH</sequence>
<dbReference type="GO" id="GO:0005576">
    <property type="term" value="C:extracellular region"/>
    <property type="evidence" value="ECO:0007669"/>
    <property type="project" value="InterPro"/>
</dbReference>
<dbReference type="Gene3D" id="1.20.120.20">
    <property type="entry name" value="Apolipoprotein"/>
    <property type="match status" value="1"/>
</dbReference>
<evidence type="ECO:0000256" key="1">
    <source>
        <dbReference type="SAM" id="SignalP"/>
    </source>
</evidence>
<keyword evidence="1" id="KW-0732">Signal</keyword>
<dbReference type="AlphaFoldDB" id="A0A482X610"/>
<dbReference type="GO" id="GO:0006869">
    <property type="term" value="P:lipid transport"/>
    <property type="evidence" value="ECO:0007669"/>
    <property type="project" value="InterPro"/>
</dbReference>
<proteinExistence type="predicted"/>
<keyword evidence="3" id="KW-1185">Reference proteome</keyword>
<dbReference type="InParanoid" id="A0A482X610"/>
<dbReference type="GO" id="GO:0008289">
    <property type="term" value="F:lipid binding"/>
    <property type="evidence" value="ECO:0007669"/>
    <property type="project" value="InterPro"/>
</dbReference>
<evidence type="ECO:0008006" key="4">
    <source>
        <dbReference type="Google" id="ProtNLM"/>
    </source>
</evidence>
<comment type="caution">
    <text evidence="2">The sequence shown here is derived from an EMBL/GenBank/DDBJ whole genome shotgun (WGS) entry which is preliminary data.</text>
</comment>
<organism evidence="2 3">
    <name type="scientific">Laodelphax striatellus</name>
    <name type="common">Small brown planthopper</name>
    <name type="synonym">Delphax striatella</name>
    <dbReference type="NCBI Taxonomy" id="195883"/>
    <lineage>
        <taxon>Eukaryota</taxon>
        <taxon>Metazoa</taxon>
        <taxon>Ecdysozoa</taxon>
        <taxon>Arthropoda</taxon>
        <taxon>Hexapoda</taxon>
        <taxon>Insecta</taxon>
        <taxon>Pterygota</taxon>
        <taxon>Neoptera</taxon>
        <taxon>Paraneoptera</taxon>
        <taxon>Hemiptera</taxon>
        <taxon>Auchenorrhyncha</taxon>
        <taxon>Fulgoroidea</taxon>
        <taxon>Delphacidae</taxon>
        <taxon>Criomorphinae</taxon>
        <taxon>Laodelphax</taxon>
    </lineage>
</organism>
<protein>
    <recommendedName>
        <fullName evidence="4">Apolipophorin-III</fullName>
    </recommendedName>
</protein>
<evidence type="ECO:0000313" key="3">
    <source>
        <dbReference type="Proteomes" id="UP000291343"/>
    </source>
</evidence>
<gene>
    <name evidence="2" type="ORF">LSTR_LSTR011585</name>
</gene>
<accession>A0A482X610</accession>
<evidence type="ECO:0000313" key="2">
    <source>
        <dbReference type="EMBL" id="RZF41204.1"/>
    </source>
</evidence>
<dbReference type="Proteomes" id="UP000291343">
    <property type="component" value="Unassembled WGS sequence"/>
</dbReference>
<dbReference type="Pfam" id="PF07464">
    <property type="entry name" value="ApoLp-III"/>
    <property type="match status" value="1"/>
</dbReference>
<dbReference type="SMR" id="A0A482X610"/>
<feature type="signal peptide" evidence="1">
    <location>
        <begin position="1"/>
        <end position="20"/>
    </location>
</feature>
<feature type="chain" id="PRO_5019839413" description="Apolipophorin-III" evidence="1">
    <location>
        <begin position="21"/>
        <end position="188"/>
    </location>
</feature>